<sequence>EKVLREAGIPVPEGDMGNKKSYTLRWVVEQIYVSKVLCPEELPEGMTVKSKGGVTISVRKRGGWQSSWCIAQKVAGWV</sequence>
<keyword evidence="2" id="KW-1185">Reference proteome</keyword>
<comment type="caution">
    <text evidence="1">The sequence shown here is derived from an EMBL/GenBank/DDBJ whole genome shotgun (WGS) entry which is preliminary data.</text>
</comment>
<gene>
    <name evidence="1" type="ORF">SCF082_LOCUS50328</name>
</gene>
<feature type="non-terminal residue" evidence="1">
    <location>
        <position position="1"/>
    </location>
</feature>
<reference evidence="1 2" key="1">
    <citation type="submission" date="2024-02" db="EMBL/GenBank/DDBJ databases">
        <authorList>
            <person name="Chen Y."/>
            <person name="Shah S."/>
            <person name="Dougan E. K."/>
            <person name="Thang M."/>
            <person name="Chan C."/>
        </authorList>
    </citation>
    <scope>NUCLEOTIDE SEQUENCE [LARGE SCALE GENOMIC DNA]</scope>
</reference>
<organism evidence="1 2">
    <name type="scientific">Durusdinium trenchii</name>
    <dbReference type="NCBI Taxonomy" id="1381693"/>
    <lineage>
        <taxon>Eukaryota</taxon>
        <taxon>Sar</taxon>
        <taxon>Alveolata</taxon>
        <taxon>Dinophyceae</taxon>
        <taxon>Suessiales</taxon>
        <taxon>Symbiodiniaceae</taxon>
        <taxon>Durusdinium</taxon>
    </lineage>
</organism>
<evidence type="ECO:0000313" key="2">
    <source>
        <dbReference type="Proteomes" id="UP001642464"/>
    </source>
</evidence>
<proteinExistence type="predicted"/>
<dbReference type="Proteomes" id="UP001642464">
    <property type="component" value="Unassembled WGS sequence"/>
</dbReference>
<name>A0ABP0S754_9DINO</name>
<accession>A0ABP0S754</accession>
<protein>
    <submittedName>
        <fullName evidence="1">Kinesin-like protein KIF21B</fullName>
    </submittedName>
</protein>
<dbReference type="EMBL" id="CAXAMM010043029">
    <property type="protein sequence ID" value="CAK9108176.1"/>
    <property type="molecule type" value="Genomic_DNA"/>
</dbReference>
<evidence type="ECO:0000313" key="1">
    <source>
        <dbReference type="EMBL" id="CAK9108176.1"/>
    </source>
</evidence>